<dbReference type="InterPro" id="IPR033753">
    <property type="entry name" value="GCV_H/Fam206"/>
</dbReference>
<dbReference type="PANTHER" id="PTHR11715:SF3">
    <property type="entry name" value="GLYCINE CLEAVAGE SYSTEM H PROTEIN-RELATED"/>
    <property type="match status" value="1"/>
</dbReference>
<dbReference type="InterPro" id="IPR000089">
    <property type="entry name" value="Biotin_lipoyl"/>
</dbReference>
<evidence type="ECO:0000256" key="3">
    <source>
        <dbReference type="HAMAP-Rule" id="MF_00272"/>
    </source>
</evidence>
<comment type="function">
    <text evidence="3">The glycine cleavage system catalyzes the degradation of glycine. The H protein shuttles the methylamine group of glycine from the P protein to the T protein.</text>
</comment>
<reference evidence="6" key="1">
    <citation type="submission" date="2020-11" db="EMBL/GenBank/DDBJ databases">
        <title>Halonatronomonas betainensis gen. nov., sp. nov. a novel haloalkaliphilic representative of the family Halanaerobiacae capable of betaine degradation.</title>
        <authorList>
            <person name="Boltyanskaya Y."/>
            <person name="Kevbrin V."/>
            <person name="Detkova E."/>
            <person name="Grouzdev D.S."/>
            <person name="Koziaeva V."/>
            <person name="Zhilina T."/>
        </authorList>
    </citation>
    <scope>NUCLEOTIDE SEQUENCE</scope>
    <source>
        <strain evidence="6">Z-7014</strain>
    </source>
</reference>
<dbReference type="GO" id="GO:0005960">
    <property type="term" value="C:glycine cleavage complex"/>
    <property type="evidence" value="ECO:0007669"/>
    <property type="project" value="InterPro"/>
</dbReference>
<dbReference type="GO" id="GO:0019464">
    <property type="term" value="P:glycine decarboxylation via glycine cleavage system"/>
    <property type="evidence" value="ECO:0007669"/>
    <property type="project" value="UniProtKB-UniRule"/>
</dbReference>
<comment type="similarity">
    <text evidence="1 3">Belongs to the GcvH family.</text>
</comment>
<dbReference type="Proteomes" id="UP000621436">
    <property type="component" value="Unassembled WGS sequence"/>
</dbReference>
<proteinExistence type="inferred from homology"/>
<feature type="modified residue" description="N6-lipoyllysine" evidence="3 4">
    <location>
        <position position="63"/>
    </location>
</feature>
<dbReference type="RefSeq" id="WP_270454716.1">
    <property type="nucleotide sequence ID" value="NZ_JADPIE010000007.1"/>
</dbReference>
<accession>A0A931AW07</accession>
<dbReference type="Gene3D" id="2.40.50.100">
    <property type="match status" value="1"/>
</dbReference>
<evidence type="ECO:0000313" key="7">
    <source>
        <dbReference type="Proteomes" id="UP000621436"/>
    </source>
</evidence>
<sequence>MSIPEGFYYSEDHEWVKVEDGVGTIGITDFAQDELGDIVFVELPQVGDEFDQEDNFGVIESVKAVSDLYMPVSGEVVEINEDLLDQPELVNDEPYEGGWIIKVSLSDEAELDELMNSDEYSSFLEEEA</sequence>
<protein>
    <recommendedName>
        <fullName evidence="3">Glycine cleavage system H protein</fullName>
    </recommendedName>
</protein>
<dbReference type="GO" id="GO:0005737">
    <property type="term" value="C:cytoplasm"/>
    <property type="evidence" value="ECO:0007669"/>
    <property type="project" value="TreeGrafter"/>
</dbReference>
<dbReference type="HAMAP" id="MF_00272">
    <property type="entry name" value="GcvH"/>
    <property type="match status" value="1"/>
</dbReference>
<evidence type="ECO:0000256" key="2">
    <source>
        <dbReference type="ARBA" id="ARBA00022823"/>
    </source>
</evidence>
<gene>
    <name evidence="3 6" type="primary">gcvH</name>
    <name evidence="6" type="ORF">I0Q91_11495</name>
</gene>
<name>A0A931AW07_9FIRM</name>
<dbReference type="GO" id="GO:0009249">
    <property type="term" value="P:protein lipoylation"/>
    <property type="evidence" value="ECO:0007669"/>
    <property type="project" value="TreeGrafter"/>
</dbReference>
<evidence type="ECO:0000259" key="5">
    <source>
        <dbReference type="PROSITE" id="PS50968"/>
    </source>
</evidence>
<dbReference type="NCBIfam" id="NF002270">
    <property type="entry name" value="PRK01202.1"/>
    <property type="match status" value="1"/>
</dbReference>
<dbReference type="CDD" id="cd06848">
    <property type="entry name" value="GCS_H"/>
    <property type="match status" value="1"/>
</dbReference>
<dbReference type="PANTHER" id="PTHR11715">
    <property type="entry name" value="GLYCINE CLEAVAGE SYSTEM H PROTEIN"/>
    <property type="match status" value="1"/>
</dbReference>
<evidence type="ECO:0000256" key="4">
    <source>
        <dbReference type="PIRSR" id="PIRSR617453-50"/>
    </source>
</evidence>
<comment type="caution">
    <text evidence="6">The sequence shown here is derived from an EMBL/GenBank/DDBJ whole genome shotgun (WGS) entry which is preliminary data.</text>
</comment>
<dbReference type="EMBL" id="JADPIE010000007">
    <property type="protein sequence ID" value="MBF8437709.1"/>
    <property type="molecule type" value="Genomic_DNA"/>
</dbReference>
<dbReference type="PROSITE" id="PS00189">
    <property type="entry name" value="LIPOYL"/>
    <property type="match status" value="1"/>
</dbReference>
<evidence type="ECO:0000313" key="6">
    <source>
        <dbReference type="EMBL" id="MBF8437709.1"/>
    </source>
</evidence>
<dbReference type="InterPro" id="IPR002930">
    <property type="entry name" value="GCV_H"/>
</dbReference>
<comment type="cofactor">
    <cofactor evidence="3">
        <name>(R)-lipoate</name>
        <dbReference type="ChEBI" id="CHEBI:83088"/>
    </cofactor>
    <text evidence="3">Binds 1 lipoyl cofactor covalently.</text>
</comment>
<feature type="domain" description="Lipoyl-binding" evidence="5">
    <location>
        <begin position="22"/>
        <end position="104"/>
    </location>
</feature>
<dbReference type="InterPro" id="IPR017453">
    <property type="entry name" value="GCV_H_sub"/>
</dbReference>
<keyword evidence="2 3" id="KW-0450">Lipoyl</keyword>
<dbReference type="SUPFAM" id="SSF51230">
    <property type="entry name" value="Single hybrid motif"/>
    <property type="match status" value="1"/>
</dbReference>
<dbReference type="PROSITE" id="PS50968">
    <property type="entry name" value="BIOTINYL_LIPOYL"/>
    <property type="match status" value="1"/>
</dbReference>
<comment type="subunit">
    <text evidence="3">The glycine cleavage system is composed of four proteins: P, T, L and H.</text>
</comment>
<dbReference type="Pfam" id="PF01597">
    <property type="entry name" value="GCV_H"/>
    <property type="match status" value="1"/>
</dbReference>
<evidence type="ECO:0000256" key="1">
    <source>
        <dbReference type="ARBA" id="ARBA00009249"/>
    </source>
</evidence>
<dbReference type="AlphaFoldDB" id="A0A931AW07"/>
<keyword evidence="7" id="KW-1185">Reference proteome</keyword>
<dbReference type="NCBIfam" id="TIGR00527">
    <property type="entry name" value="gcvH"/>
    <property type="match status" value="1"/>
</dbReference>
<dbReference type="InterPro" id="IPR003016">
    <property type="entry name" value="2-oxoA_DH_lipoyl-BS"/>
</dbReference>
<organism evidence="6 7">
    <name type="scientific">Halonatronomonas betaini</name>
    <dbReference type="NCBI Taxonomy" id="2778430"/>
    <lineage>
        <taxon>Bacteria</taxon>
        <taxon>Bacillati</taxon>
        <taxon>Bacillota</taxon>
        <taxon>Clostridia</taxon>
        <taxon>Halanaerobiales</taxon>
        <taxon>Halarsenatibacteraceae</taxon>
        <taxon>Halonatronomonas</taxon>
    </lineage>
</organism>
<dbReference type="InterPro" id="IPR011053">
    <property type="entry name" value="Single_hybrid_motif"/>
</dbReference>